<protein>
    <submittedName>
        <fullName evidence="1">Uncharacterized protein</fullName>
    </submittedName>
</protein>
<dbReference type="EMBL" id="PKKM01000004">
    <property type="protein sequence ID" value="PKY64865.1"/>
    <property type="molecule type" value="Genomic_DNA"/>
</dbReference>
<dbReference type="AlphaFoldDB" id="A0A2I1I166"/>
<accession>A0A2I1I166</accession>
<reference evidence="1 2" key="1">
    <citation type="submission" date="2017-12" db="EMBL/GenBank/DDBJ databases">
        <title>Phylogenetic diversity of female urinary microbiome.</title>
        <authorList>
            <person name="Thomas-White K."/>
            <person name="Wolfe A.J."/>
        </authorList>
    </citation>
    <scope>NUCLEOTIDE SEQUENCE [LARGE SCALE GENOMIC DNA]</scope>
    <source>
        <strain evidence="1 2">UMB0018</strain>
    </source>
</reference>
<evidence type="ECO:0000313" key="1">
    <source>
        <dbReference type="EMBL" id="PKY64865.1"/>
    </source>
</evidence>
<dbReference type="RefSeq" id="WP_101601183.1">
    <property type="nucleotide sequence ID" value="NZ_PKKM01000004.1"/>
</dbReference>
<evidence type="ECO:0000313" key="2">
    <source>
        <dbReference type="Proteomes" id="UP000234198"/>
    </source>
</evidence>
<sequence length="192" mass="21987">MGVDFSSGFFRDGSGAEAFLDELKAFCELLVDDEVVVDAAREQCLFYSKWQGLPAYKLQVLDGVYHFGGFERGDFCCFFSTTSIELAFKVLVLRKAPLVRYALRYAAIELPSRGKGWPFARSYGRHEGVIFQDVDGYASRLSWVHDLTPPQLLEAYASEDGGVLRRWVTHEERRGANRYWAEWRKSALRFES</sequence>
<organism evidence="1 2">
    <name type="scientific">Schaalia odontolytica</name>
    <dbReference type="NCBI Taxonomy" id="1660"/>
    <lineage>
        <taxon>Bacteria</taxon>
        <taxon>Bacillati</taxon>
        <taxon>Actinomycetota</taxon>
        <taxon>Actinomycetes</taxon>
        <taxon>Actinomycetales</taxon>
        <taxon>Actinomycetaceae</taxon>
        <taxon>Schaalia</taxon>
    </lineage>
</organism>
<comment type="caution">
    <text evidence="1">The sequence shown here is derived from an EMBL/GenBank/DDBJ whole genome shotgun (WGS) entry which is preliminary data.</text>
</comment>
<name>A0A2I1I166_9ACTO</name>
<proteinExistence type="predicted"/>
<gene>
    <name evidence="1" type="ORF">CYJ22_03700</name>
</gene>
<dbReference type="Proteomes" id="UP000234198">
    <property type="component" value="Unassembled WGS sequence"/>
</dbReference>